<sequence>DVIPEWDGNPDTLALWILKVNALSKRSKTIFMQLGQLIPTRLRRGAEAWYYSLPAHHRSLAERSWETMRDEIGAYFMNRAWLDKQKMRARNAHYRETGFLDEKPSEYYIRKTQLLCLVFNLTDSEIIMEIMNTAPPSWTSILTTHLYTSVVEFQTAMKFHEDSLIK</sequence>
<evidence type="ECO:0008006" key="3">
    <source>
        <dbReference type="Google" id="ProtNLM"/>
    </source>
</evidence>
<evidence type="ECO:0000313" key="1">
    <source>
        <dbReference type="EMBL" id="KLO04835.1"/>
    </source>
</evidence>
<proteinExistence type="predicted"/>
<dbReference type="InParanoid" id="A0A0H2QZ32"/>
<dbReference type="AlphaFoldDB" id="A0A0H2QZ32"/>
<protein>
    <recommendedName>
        <fullName evidence="3">Retrotransposon gag domain-containing protein</fullName>
    </recommendedName>
</protein>
<gene>
    <name evidence="1" type="ORF">SCHPADRAFT_789445</name>
</gene>
<feature type="non-terminal residue" evidence="1">
    <location>
        <position position="1"/>
    </location>
</feature>
<reference evidence="1 2" key="1">
    <citation type="submission" date="2015-04" db="EMBL/GenBank/DDBJ databases">
        <title>Complete genome sequence of Schizopora paradoxa KUC8140, a cosmopolitan wood degrader in East Asia.</title>
        <authorList>
            <consortium name="DOE Joint Genome Institute"/>
            <person name="Min B."/>
            <person name="Park H."/>
            <person name="Jang Y."/>
            <person name="Kim J.-J."/>
            <person name="Kim K.H."/>
            <person name="Pangilinan J."/>
            <person name="Lipzen A."/>
            <person name="Riley R."/>
            <person name="Grigoriev I.V."/>
            <person name="Spatafora J.W."/>
            <person name="Choi I.-G."/>
        </authorList>
    </citation>
    <scope>NUCLEOTIDE SEQUENCE [LARGE SCALE GENOMIC DNA]</scope>
    <source>
        <strain evidence="1 2">KUC8140</strain>
    </source>
</reference>
<name>A0A0H2QZ32_9AGAM</name>
<dbReference type="EMBL" id="KQ086420">
    <property type="protein sequence ID" value="KLO04835.1"/>
    <property type="molecule type" value="Genomic_DNA"/>
</dbReference>
<keyword evidence="2" id="KW-1185">Reference proteome</keyword>
<dbReference type="OrthoDB" id="3203159at2759"/>
<evidence type="ECO:0000313" key="2">
    <source>
        <dbReference type="Proteomes" id="UP000053477"/>
    </source>
</evidence>
<dbReference type="Proteomes" id="UP000053477">
    <property type="component" value="Unassembled WGS sequence"/>
</dbReference>
<feature type="non-terminal residue" evidence="1">
    <location>
        <position position="166"/>
    </location>
</feature>
<organism evidence="1 2">
    <name type="scientific">Schizopora paradoxa</name>
    <dbReference type="NCBI Taxonomy" id="27342"/>
    <lineage>
        <taxon>Eukaryota</taxon>
        <taxon>Fungi</taxon>
        <taxon>Dikarya</taxon>
        <taxon>Basidiomycota</taxon>
        <taxon>Agaricomycotina</taxon>
        <taxon>Agaricomycetes</taxon>
        <taxon>Hymenochaetales</taxon>
        <taxon>Schizoporaceae</taxon>
        <taxon>Schizopora</taxon>
    </lineage>
</organism>
<accession>A0A0H2QZ32</accession>